<dbReference type="PIRSF" id="PIRSF000164">
    <property type="entry name" value="DHO_oxidase"/>
    <property type="match status" value="1"/>
</dbReference>
<proteinExistence type="predicted"/>
<dbReference type="GO" id="GO:0044205">
    <property type="term" value="P:'de novo' UMP biosynthetic process"/>
    <property type="evidence" value="ECO:0007669"/>
    <property type="project" value="UniProtKB-UniPathway"/>
</dbReference>
<dbReference type="InterPro" id="IPR012135">
    <property type="entry name" value="Dihydroorotate_DH_1_2"/>
</dbReference>
<evidence type="ECO:0000313" key="9">
    <source>
        <dbReference type="Proteomes" id="UP000005778"/>
    </source>
</evidence>
<evidence type="ECO:0000256" key="1">
    <source>
        <dbReference type="ARBA" id="ARBA00001917"/>
    </source>
</evidence>
<accession>I5B7E2</accession>
<dbReference type="OrthoDB" id="9794954at2"/>
<gene>
    <name evidence="8" type="ORF">DespoDRAFT_03663</name>
</gene>
<evidence type="ECO:0000256" key="2">
    <source>
        <dbReference type="ARBA" id="ARBA00004725"/>
    </source>
</evidence>
<dbReference type="SUPFAM" id="SSF51395">
    <property type="entry name" value="FMN-linked oxidoreductases"/>
    <property type="match status" value="1"/>
</dbReference>
<evidence type="ECO:0000256" key="3">
    <source>
        <dbReference type="ARBA" id="ARBA00022630"/>
    </source>
</evidence>
<dbReference type="STRING" id="879212.DespoDRAFT_03663"/>
<dbReference type="eggNOG" id="COG0167">
    <property type="taxonomic scope" value="Bacteria"/>
</dbReference>
<keyword evidence="9" id="KW-1185">Reference proteome</keyword>
<dbReference type="InterPro" id="IPR005720">
    <property type="entry name" value="Dihydroorotate_DH_cat"/>
</dbReference>
<keyword evidence="5" id="KW-0665">Pyrimidine biosynthesis</keyword>
<evidence type="ECO:0000259" key="7">
    <source>
        <dbReference type="Pfam" id="PF01180"/>
    </source>
</evidence>
<dbReference type="Pfam" id="PF01180">
    <property type="entry name" value="DHO_dh"/>
    <property type="match status" value="1"/>
</dbReference>
<keyword evidence="3" id="KW-0285">Flavoprotein</keyword>
<dbReference type="RefSeq" id="WP_004075573.1">
    <property type="nucleotide sequence ID" value="NZ_CM001488.1"/>
</dbReference>
<comment type="cofactor">
    <cofactor evidence="1">
        <name>FMN</name>
        <dbReference type="ChEBI" id="CHEBI:58210"/>
    </cofactor>
</comment>
<keyword evidence="6" id="KW-0560">Oxidoreductase</keyword>
<dbReference type="GO" id="GO:0006207">
    <property type="term" value="P:'de novo' pyrimidine nucleobase biosynthetic process"/>
    <property type="evidence" value="ECO:0007669"/>
    <property type="project" value="TreeGrafter"/>
</dbReference>
<dbReference type="HOGENOM" id="CLU_042042_4_0_7"/>
<reference evidence="8 9" key="2">
    <citation type="submission" date="2012-02" db="EMBL/GenBank/DDBJ databases">
        <title>Improved High-Quality Draft sequence of Desulfobacter postgatei 2ac9.</title>
        <authorList>
            <consortium name="US DOE Joint Genome Institute"/>
            <person name="Lucas S."/>
            <person name="Han J."/>
            <person name="Lapidus A."/>
            <person name="Cheng J.-F."/>
            <person name="Goodwin L."/>
            <person name="Pitluck S."/>
            <person name="Peters L."/>
            <person name="Ovchinnikova G."/>
            <person name="Held B."/>
            <person name="Detter J.C."/>
            <person name="Han C."/>
            <person name="Tapia R."/>
            <person name="Land M."/>
            <person name="Hauser L."/>
            <person name="Kyrpides N."/>
            <person name="Ivanova N."/>
            <person name="Pagani I."/>
            <person name="Orellana R."/>
            <person name="Lovley D."/>
            <person name="Woyke T."/>
        </authorList>
    </citation>
    <scope>NUCLEOTIDE SEQUENCE [LARGE SCALE GENOMIC DNA]</scope>
    <source>
        <strain evidence="8 9">2ac9</strain>
    </source>
</reference>
<dbReference type="GO" id="GO:0004152">
    <property type="term" value="F:dihydroorotate dehydrogenase activity"/>
    <property type="evidence" value="ECO:0007669"/>
    <property type="project" value="InterPro"/>
</dbReference>
<feature type="domain" description="Dihydroorotate dehydrogenase catalytic" evidence="7">
    <location>
        <begin position="4"/>
        <end position="289"/>
    </location>
</feature>
<reference evidence="8 9" key="1">
    <citation type="submission" date="2011-09" db="EMBL/GenBank/DDBJ databases">
        <authorList>
            <consortium name="US DOE Joint Genome Institute (JGI-PGF)"/>
            <person name="Lucas S."/>
            <person name="Han J."/>
            <person name="Lapidus A."/>
            <person name="Cheng J.-F."/>
            <person name="Goodwin L."/>
            <person name="Pitluck S."/>
            <person name="Peters L."/>
            <person name="Land M.L."/>
            <person name="Hauser L."/>
            <person name="Orellana R."/>
            <person name="Lovley D."/>
            <person name="Woyke T.J."/>
        </authorList>
    </citation>
    <scope>NUCLEOTIDE SEQUENCE [LARGE SCALE GENOMIC DNA]</scope>
    <source>
        <strain evidence="8 9">2ac9</strain>
    </source>
</reference>
<dbReference type="PANTHER" id="PTHR48109">
    <property type="entry name" value="DIHYDROOROTATE DEHYDROGENASE (QUINONE), MITOCHONDRIAL-RELATED"/>
    <property type="match status" value="1"/>
</dbReference>
<dbReference type="AlphaFoldDB" id="I5B7E2"/>
<evidence type="ECO:0000256" key="6">
    <source>
        <dbReference type="ARBA" id="ARBA00023002"/>
    </source>
</evidence>
<evidence type="ECO:0000256" key="4">
    <source>
        <dbReference type="ARBA" id="ARBA00022643"/>
    </source>
</evidence>
<organism evidence="8 9">
    <name type="scientific">Desulfobacter postgatei 2ac9</name>
    <dbReference type="NCBI Taxonomy" id="879212"/>
    <lineage>
        <taxon>Bacteria</taxon>
        <taxon>Pseudomonadati</taxon>
        <taxon>Thermodesulfobacteriota</taxon>
        <taxon>Desulfobacteria</taxon>
        <taxon>Desulfobacterales</taxon>
        <taxon>Desulfobacteraceae</taxon>
        <taxon>Desulfobacter</taxon>
    </lineage>
</organism>
<name>I5B7E2_9BACT</name>
<dbReference type="NCBIfam" id="NF005741">
    <property type="entry name" value="PRK07565.1"/>
    <property type="match status" value="1"/>
</dbReference>
<keyword evidence="4" id="KW-0288">FMN</keyword>
<protein>
    <submittedName>
        <fullName evidence="8">Dihydroorotate dehydrogenase</fullName>
    </submittedName>
</protein>
<dbReference type="PANTHER" id="PTHR48109:SF3">
    <property type="entry name" value="SLL0744 PROTEIN"/>
    <property type="match status" value="1"/>
</dbReference>
<dbReference type="InterPro" id="IPR050074">
    <property type="entry name" value="DHO_dehydrogenase"/>
</dbReference>
<evidence type="ECO:0000256" key="5">
    <source>
        <dbReference type="ARBA" id="ARBA00022975"/>
    </source>
</evidence>
<dbReference type="Gene3D" id="3.20.20.70">
    <property type="entry name" value="Aldolase class I"/>
    <property type="match status" value="1"/>
</dbReference>
<dbReference type="InterPro" id="IPR013785">
    <property type="entry name" value="Aldolase_TIM"/>
</dbReference>
<dbReference type="GO" id="GO:0005737">
    <property type="term" value="C:cytoplasm"/>
    <property type="evidence" value="ECO:0007669"/>
    <property type="project" value="InterPro"/>
</dbReference>
<sequence length="325" mass="36421">MDISTTYMGLALESPVIVGSSGLTDSVEKLKKIEEAGAGAAVLKSIFEEEIAYEYNDIIKDVSLTTGYNLEQFDYLDMQLRGKKLFAYLELIKQAKAGVSMPVIASVNCVYSHEWASFAKQIADAGADALELNMFFSPTDFERESSELEKVYFQIVEKLLKTVTIPVSLKISYYFSNLGRMIQRLSETGVSGIVLFNRFFSPDIDTEKLEVKPSFVFSSPSDIAISLRWMAIMSQRVKCDLAASTGVHDAQGVIKHILAGAQAVQMVSTLYKNKTPYLKTVIQDIRNWMEIHGFNSLADFRGKLSQAEAQNPSVYDRLQFMKYYS</sequence>
<dbReference type="UniPathway" id="UPA00070"/>
<dbReference type="Proteomes" id="UP000005778">
    <property type="component" value="Chromosome"/>
</dbReference>
<dbReference type="EMBL" id="CM001488">
    <property type="protein sequence ID" value="EIM65405.1"/>
    <property type="molecule type" value="Genomic_DNA"/>
</dbReference>
<evidence type="ECO:0000313" key="8">
    <source>
        <dbReference type="EMBL" id="EIM65405.1"/>
    </source>
</evidence>
<comment type="pathway">
    <text evidence="2">Pyrimidine metabolism; UMP biosynthesis via de novo pathway.</text>
</comment>